<feature type="transmembrane region" description="Helical" evidence="7">
    <location>
        <begin position="748"/>
        <end position="776"/>
    </location>
</feature>
<dbReference type="Proteomes" id="UP000623681">
    <property type="component" value="Unassembled WGS sequence"/>
</dbReference>
<sequence>MITSYKQITGRYLKSNKKRTVLTIIGIVLSVALISSIGLFVKGLQSAQLEQTKNDYGSFHLMFKNTDEELFSKVINNPNVYRYGYFKLDKDIKVNDRLTANEITATDDALELTPYKIKEGNMPVKDNEIALEQWSLKYFSETTKVGDKININNKEFTLTGILENSIKSQLDNKPILLTKDNNISKNGSVLLVEISSKTKIRKGLDELEKLTTKENYVENTPVLMIEGAGGQDSGSKGLFATLSVIIGIVVVSTIAVIYNSFQISVVERIKEFGLLRAVGTTPRQVRNIVFREATMLAIIGVPLGLLCGCIAMAVIKWVFNIIGGDSVMPLNLVIDPFVMGLSTVVGIISIYLSALIPAVFAGRISPLEAISSRTSIAKGKIKRSNNRIIKMLFGFEGSMASKNIKRNRKRYRITVFSVLISVVLFVSFKSLVDMLINVTNSPNESRDIHFTVYSDGGDGKKNTSEFDELAKSIKTSNLVDKVYKSYSTYSFESAINNDKKVKEVENINGVYSSATVNGAEKTILEANIAVYDEDSFGTAKKYLDSGSIDSDKLNKENGVVIINKNAIDNLKTKKKYEGPVANLKVGDEIELQLQDSDKPVEFGKGQVKKVKVLAILNNEPFDYYGSQTGLKLITTKEVAKALTGSDATINSLNIALKNVKDENAELTDLQAKTKVNNNLNVINNIDQNRRDKSTMLMLQILVYGFIIVVSLISSVNIVNTLTTNIILRKREFATLKSIGLTQRALRKMIILEGLLYAFWGTLYGAVIGSGLSYLMFKGLGGVREFPWSIPWEAIVIAGVGAVVIGYLSVLSPLARIKKDNLIEVIREE</sequence>
<evidence type="ECO:0000313" key="11">
    <source>
        <dbReference type="Proteomes" id="UP000623681"/>
    </source>
</evidence>
<dbReference type="InterPro" id="IPR050250">
    <property type="entry name" value="Macrolide_Exporter_MacB"/>
</dbReference>
<evidence type="ECO:0000256" key="3">
    <source>
        <dbReference type="ARBA" id="ARBA00022692"/>
    </source>
</evidence>
<keyword evidence="11" id="KW-1185">Reference proteome</keyword>
<evidence type="ECO:0000256" key="1">
    <source>
        <dbReference type="ARBA" id="ARBA00004651"/>
    </source>
</evidence>
<feature type="transmembrane region" description="Helical" evidence="7">
    <location>
        <begin position="21"/>
        <end position="41"/>
    </location>
</feature>
<dbReference type="GO" id="GO:0005886">
    <property type="term" value="C:plasma membrane"/>
    <property type="evidence" value="ECO:0007669"/>
    <property type="project" value="UniProtKB-SubCell"/>
</dbReference>
<feature type="domain" description="MacB-like periplasmic core" evidence="9">
    <location>
        <begin position="20"/>
        <end position="171"/>
    </location>
</feature>
<evidence type="ECO:0000256" key="7">
    <source>
        <dbReference type="SAM" id="Phobius"/>
    </source>
</evidence>
<evidence type="ECO:0000256" key="5">
    <source>
        <dbReference type="ARBA" id="ARBA00023136"/>
    </source>
</evidence>
<comment type="similarity">
    <text evidence="6">Belongs to the ABC-4 integral membrane protein family.</text>
</comment>
<evidence type="ECO:0000256" key="2">
    <source>
        <dbReference type="ARBA" id="ARBA00022475"/>
    </source>
</evidence>
<proteinExistence type="inferred from homology"/>
<comment type="caution">
    <text evidence="10">The sequence shown here is derived from an EMBL/GenBank/DDBJ whole genome shotgun (WGS) entry which is preliminary data.</text>
</comment>
<dbReference type="GO" id="GO:0022857">
    <property type="term" value="F:transmembrane transporter activity"/>
    <property type="evidence" value="ECO:0007669"/>
    <property type="project" value="TreeGrafter"/>
</dbReference>
<feature type="transmembrane region" description="Helical" evidence="7">
    <location>
        <begin position="238"/>
        <end position="261"/>
    </location>
</feature>
<name>A0A937FJ34_9CLOT</name>
<dbReference type="PANTHER" id="PTHR30572:SF4">
    <property type="entry name" value="ABC TRANSPORTER PERMEASE YTRF"/>
    <property type="match status" value="1"/>
</dbReference>
<protein>
    <submittedName>
        <fullName evidence="10">FtsX-like permease family protein</fullName>
    </submittedName>
</protein>
<evidence type="ECO:0000256" key="4">
    <source>
        <dbReference type="ARBA" id="ARBA00022989"/>
    </source>
</evidence>
<feature type="transmembrane region" description="Helical" evidence="7">
    <location>
        <begin position="293"/>
        <end position="319"/>
    </location>
</feature>
<feature type="transmembrane region" description="Helical" evidence="7">
    <location>
        <begin position="788"/>
        <end position="809"/>
    </location>
</feature>
<dbReference type="Pfam" id="PF12704">
    <property type="entry name" value="MacB_PCD"/>
    <property type="match status" value="1"/>
</dbReference>
<dbReference type="RefSeq" id="WP_202769536.1">
    <property type="nucleotide sequence ID" value="NZ_JAESWA010000029.1"/>
</dbReference>
<keyword evidence="3 7" id="KW-0812">Transmembrane</keyword>
<dbReference type="InterPro" id="IPR025857">
    <property type="entry name" value="MacB_PCD"/>
</dbReference>
<dbReference type="EMBL" id="JAESWA010000029">
    <property type="protein sequence ID" value="MBL4934075.1"/>
    <property type="molecule type" value="Genomic_DNA"/>
</dbReference>
<feature type="transmembrane region" description="Helical" evidence="7">
    <location>
        <begin position="411"/>
        <end position="432"/>
    </location>
</feature>
<evidence type="ECO:0000259" key="8">
    <source>
        <dbReference type="Pfam" id="PF02687"/>
    </source>
</evidence>
<evidence type="ECO:0000256" key="6">
    <source>
        <dbReference type="ARBA" id="ARBA00038076"/>
    </source>
</evidence>
<keyword evidence="4 7" id="KW-1133">Transmembrane helix</keyword>
<evidence type="ECO:0000259" key="9">
    <source>
        <dbReference type="Pfam" id="PF12704"/>
    </source>
</evidence>
<organism evidence="10 11">
    <name type="scientific">Clostridium paridis</name>
    <dbReference type="NCBI Taxonomy" id="2803863"/>
    <lineage>
        <taxon>Bacteria</taxon>
        <taxon>Bacillati</taxon>
        <taxon>Bacillota</taxon>
        <taxon>Clostridia</taxon>
        <taxon>Eubacteriales</taxon>
        <taxon>Clostridiaceae</taxon>
        <taxon>Clostridium</taxon>
    </lineage>
</organism>
<keyword evidence="5 7" id="KW-0472">Membrane</keyword>
<feature type="domain" description="ABC3 transporter permease C-terminal" evidence="8">
    <location>
        <begin position="705"/>
        <end position="820"/>
    </location>
</feature>
<gene>
    <name evidence="10" type="ORF">JK634_19990</name>
</gene>
<feature type="transmembrane region" description="Helical" evidence="7">
    <location>
        <begin position="700"/>
        <end position="727"/>
    </location>
</feature>
<reference evidence="10" key="1">
    <citation type="submission" date="2021-01" db="EMBL/GenBank/DDBJ databases">
        <title>Genome public.</title>
        <authorList>
            <person name="Liu C."/>
            <person name="Sun Q."/>
        </authorList>
    </citation>
    <scope>NUCLEOTIDE SEQUENCE</scope>
    <source>
        <strain evidence="10">YIM B02565</strain>
    </source>
</reference>
<dbReference type="PANTHER" id="PTHR30572">
    <property type="entry name" value="MEMBRANE COMPONENT OF TRANSPORTER-RELATED"/>
    <property type="match status" value="1"/>
</dbReference>
<feature type="transmembrane region" description="Helical" evidence="7">
    <location>
        <begin position="339"/>
        <end position="361"/>
    </location>
</feature>
<dbReference type="AlphaFoldDB" id="A0A937FJ34"/>
<feature type="domain" description="ABC3 transporter permease C-terminal" evidence="8">
    <location>
        <begin position="244"/>
        <end position="366"/>
    </location>
</feature>
<comment type="subcellular location">
    <subcellularLocation>
        <location evidence="1">Cell membrane</location>
        <topology evidence="1">Multi-pass membrane protein</topology>
    </subcellularLocation>
</comment>
<dbReference type="Pfam" id="PF02687">
    <property type="entry name" value="FtsX"/>
    <property type="match status" value="2"/>
</dbReference>
<keyword evidence="2" id="KW-1003">Cell membrane</keyword>
<dbReference type="InterPro" id="IPR003838">
    <property type="entry name" value="ABC3_permease_C"/>
</dbReference>
<accession>A0A937FJ34</accession>
<evidence type="ECO:0000313" key="10">
    <source>
        <dbReference type="EMBL" id="MBL4934075.1"/>
    </source>
</evidence>